<evidence type="ECO:0000256" key="1">
    <source>
        <dbReference type="SAM" id="MobiDB-lite"/>
    </source>
</evidence>
<organism evidence="2 3">
    <name type="scientific">Neohortaea acidophila</name>
    <dbReference type="NCBI Taxonomy" id="245834"/>
    <lineage>
        <taxon>Eukaryota</taxon>
        <taxon>Fungi</taxon>
        <taxon>Dikarya</taxon>
        <taxon>Ascomycota</taxon>
        <taxon>Pezizomycotina</taxon>
        <taxon>Dothideomycetes</taxon>
        <taxon>Dothideomycetidae</taxon>
        <taxon>Mycosphaerellales</taxon>
        <taxon>Teratosphaeriaceae</taxon>
        <taxon>Neohortaea</taxon>
    </lineage>
</organism>
<name>A0A6A6Q5J7_9PEZI</name>
<sequence length="274" mass="31193">MNLHTDTHHAELDNPGDLPNHTMTTTPSIAERVFGIPELAEKIFLHVSESDCHDKTYDKLKALKTLVVATGVSREFHASIHSSSRLRKAMYISPRDDDPPSKKVRDVRIRLHPFLCNGVLRTDSFTARFDRFKVDSYSHPPSVSIHCELDDYEDLSNPVKRPQLPSTAQASWREMMLYDGECDIQATVSLKGWEDVTEPDSFYADYSAVDDFEDWLEEKYHVLKERVALVIAEYAANKWMDDVPVDGDDYDVDAEYWDGDDEDEAGSESDGEAN</sequence>
<keyword evidence="3" id="KW-1185">Reference proteome</keyword>
<feature type="region of interest" description="Disordered" evidence="1">
    <location>
        <begin position="1"/>
        <end position="24"/>
    </location>
</feature>
<dbReference type="RefSeq" id="XP_033594131.1">
    <property type="nucleotide sequence ID" value="XM_033736383.1"/>
</dbReference>
<feature type="region of interest" description="Disordered" evidence="1">
    <location>
        <begin position="250"/>
        <end position="274"/>
    </location>
</feature>
<dbReference type="GeneID" id="54477385"/>
<dbReference type="AlphaFoldDB" id="A0A6A6Q5J7"/>
<dbReference type="OrthoDB" id="3800738at2759"/>
<dbReference type="Proteomes" id="UP000799767">
    <property type="component" value="Unassembled WGS sequence"/>
</dbReference>
<dbReference type="EMBL" id="MU001631">
    <property type="protein sequence ID" value="KAF2487562.1"/>
    <property type="molecule type" value="Genomic_DNA"/>
</dbReference>
<protein>
    <submittedName>
        <fullName evidence="2">Uncharacterized protein</fullName>
    </submittedName>
</protein>
<reference evidence="2" key="1">
    <citation type="journal article" date="2020" name="Stud. Mycol.">
        <title>101 Dothideomycetes genomes: a test case for predicting lifestyles and emergence of pathogens.</title>
        <authorList>
            <person name="Haridas S."/>
            <person name="Albert R."/>
            <person name="Binder M."/>
            <person name="Bloem J."/>
            <person name="Labutti K."/>
            <person name="Salamov A."/>
            <person name="Andreopoulos B."/>
            <person name="Baker S."/>
            <person name="Barry K."/>
            <person name="Bills G."/>
            <person name="Bluhm B."/>
            <person name="Cannon C."/>
            <person name="Castanera R."/>
            <person name="Culley D."/>
            <person name="Daum C."/>
            <person name="Ezra D."/>
            <person name="Gonzalez J."/>
            <person name="Henrissat B."/>
            <person name="Kuo A."/>
            <person name="Liang C."/>
            <person name="Lipzen A."/>
            <person name="Lutzoni F."/>
            <person name="Magnuson J."/>
            <person name="Mondo S."/>
            <person name="Nolan M."/>
            <person name="Ohm R."/>
            <person name="Pangilinan J."/>
            <person name="Park H.-J."/>
            <person name="Ramirez L."/>
            <person name="Alfaro M."/>
            <person name="Sun H."/>
            <person name="Tritt A."/>
            <person name="Yoshinaga Y."/>
            <person name="Zwiers L.-H."/>
            <person name="Turgeon B."/>
            <person name="Goodwin S."/>
            <person name="Spatafora J."/>
            <person name="Crous P."/>
            <person name="Grigoriev I."/>
        </authorList>
    </citation>
    <scope>NUCLEOTIDE SEQUENCE</scope>
    <source>
        <strain evidence="2">CBS 113389</strain>
    </source>
</reference>
<proteinExistence type="predicted"/>
<evidence type="ECO:0000313" key="2">
    <source>
        <dbReference type="EMBL" id="KAF2487562.1"/>
    </source>
</evidence>
<feature type="compositionally biased region" description="Basic and acidic residues" evidence="1">
    <location>
        <begin position="1"/>
        <end position="12"/>
    </location>
</feature>
<gene>
    <name evidence="2" type="ORF">BDY17DRAFT_320095</name>
</gene>
<evidence type="ECO:0000313" key="3">
    <source>
        <dbReference type="Proteomes" id="UP000799767"/>
    </source>
</evidence>
<accession>A0A6A6Q5J7</accession>